<feature type="transmembrane region" description="Helical" evidence="1">
    <location>
        <begin position="459"/>
        <end position="478"/>
    </location>
</feature>
<keyword evidence="1" id="KW-0812">Transmembrane</keyword>
<proteinExistence type="predicted"/>
<dbReference type="Proteomes" id="UP000800094">
    <property type="component" value="Unassembled WGS sequence"/>
</dbReference>
<gene>
    <name evidence="2" type="ORF">BU26DRAFT_523534</name>
</gene>
<feature type="transmembrane region" description="Helical" evidence="1">
    <location>
        <begin position="410"/>
        <end position="431"/>
    </location>
</feature>
<dbReference type="OrthoDB" id="3231000at2759"/>
<sequence length="528" mass="59638">MNRPAEGSSATPNPATGECYFKVIDIFLDGKPPVIRGEGYTEHDAEKSILGLPTQLENTIRVFLDGRSSRVGQYIDSYRTPEAPYPSCLSRINPPNEHGWISTRACFPSSQRLQDYGIPALRQMWEASVRPAAYRAPAFARHLRSCPNWSDFGRSSVVKQDEYEAQSVAFAVMHKEGRAVMVCSALNASTDKMQHASSEAIVCANAAWRWLENIDLSLSRPECLIHLAGGHEELAIRLILLEVLLVNLRQTFAFISDLESNEPKAMVTSYIWSFFHPKEPFPIASRLNGISGRLLTLQEVEDPLICGVAGVDYVSNSVRLMSERIQLPARFNSIKEELQNIWAECDFYKLYISRRKERYNEVHKMLSNMLSIKQADSVNRPTLLAALFLPLSLSAGILSMQTRFADLHLLLYDFVGLIFLLGTVAAVLAILDRHGLRVYDRIIDIAYGWRTVSKHLTRALQFAIAIVWWLVFLVSFLVGMLSSVKLGLKVLGFEAAGVVVLWLISLKAVRVAYDWTVDRRVRAHWDWY</sequence>
<dbReference type="RefSeq" id="XP_033678997.1">
    <property type="nucleotide sequence ID" value="XM_033830070.1"/>
</dbReference>
<keyword evidence="1" id="KW-1133">Transmembrane helix</keyword>
<keyword evidence="3" id="KW-1185">Reference proteome</keyword>
<keyword evidence="1" id="KW-0472">Membrane</keyword>
<dbReference type="EMBL" id="ML987204">
    <property type="protein sequence ID" value="KAF2243993.1"/>
    <property type="molecule type" value="Genomic_DNA"/>
</dbReference>
<name>A0A6A6I296_9PLEO</name>
<protein>
    <submittedName>
        <fullName evidence="2">Uncharacterized protein</fullName>
    </submittedName>
</protein>
<evidence type="ECO:0000256" key="1">
    <source>
        <dbReference type="SAM" id="Phobius"/>
    </source>
</evidence>
<organism evidence="2 3">
    <name type="scientific">Trematosphaeria pertusa</name>
    <dbReference type="NCBI Taxonomy" id="390896"/>
    <lineage>
        <taxon>Eukaryota</taxon>
        <taxon>Fungi</taxon>
        <taxon>Dikarya</taxon>
        <taxon>Ascomycota</taxon>
        <taxon>Pezizomycotina</taxon>
        <taxon>Dothideomycetes</taxon>
        <taxon>Pleosporomycetidae</taxon>
        <taxon>Pleosporales</taxon>
        <taxon>Massarineae</taxon>
        <taxon>Trematosphaeriaceae</taxon>
        <taxon>Trematosphaeria</taxon>
    </lineage>
</organism>
<accession>A0A6A6I296</accession>
<evidence type="ECO:0000313" key="2">
    <source>
        <dbReference type="EMBL" id="KAF2243993.1"/>
    </source>
</evidence>
<feature type="transmembrane region" description="Helical" evidence="1">
    <location>
        <begin position="490"/>
        <end position="513"/>
    </location>
</feature>
<dbReference type="GeneID" id="54583400"/>
<reference evidence="2" key="1">
    <citation type="journal article" date="2020" name="Stud. Mycol.">
        <title>101 Dothideomycetes genomes: a test case for predicting lifestyles and emergence of pathogens.</title>
        <authorList>
            <person name="Haridas S."/>
            <person name="Albert R."/>
            <person name="Binder M."/>
            <person name="Bloem J."/>
            <person name="Labutti K."/>
            <person name="Salamov A."/>
            <person name="Andreopoulos B."/>
            <person name="Baker S."/>
            <person name="Barry K."/>
            <person name="Bills G."/>
            <person name="Bluhm B."/>
            <person name="Cannon C."/>
            <person name="Castanera R."/>
            <person name="Culley D."/>
            <person name="Daum C."/>
            <person name="Ezra D."/>
            <person name="Gonzalez J."/>
            <person name="Henrissat B."/>
            <person name="Kuo A."/>
            <person name="Liang C."/>
            <person name="Lipzen A."/>
            <person name="Lutzoni F."/>
            <person name="Magnuson J."/>
            <person name="Mondo S."/>
            <person name="Nolan M."/>
            <person name="Ohm R."/>
            <person name="Pangilinan J."/>
            <person name="Park H.-J."/>
            <person name="Ramirez L."/>
            <person name="Alfaro M."/>
            <person name="Sun H."/>
            <person name="Tritt A."/>
            <person name="Yoshinaga Y."/>
            <person name="Zwiers L.-H."/>
            <person name="Turgeon B."/>
            <person name="Goodwin S."/>
            <person name="Spatafora J."/>
            <person name="Crous P."/>
            <person name="Grigoriev I."/>
        </authorList>
    </citation>
    <scope>NUCLEOTIDE SEQUENCE</scope>
    <source>
        <strain evidence="2">CBS 122368</strain>
    </source>
</reference>
<evidence type="ECO:0000313" key="3">
    <source>
        <dbReference type="Proteomes" id="UP000800094"/>
    </source>
</evidence>
<dbReference type="AlphaFoldDB" id="A0A6A6I296"/>